<proteinExistence type="predicted"/>
<dbReference type="CDD" id="cd02440">
    <property type="entry name" value="AdoMet_MTases"/>
    <property type="match status" value="1"/>
</dbReference>
<gene>
    <name evidence="5" type="ORF">Pth03_42310</name>
</gene>
<protein>
    <recommendedName>
        <fullName evidence="4">Methyltransferase domain-containing protein</fullName>
    </recommendedName>
</protein>
<evidence type="ECO:0000259" key="4">
    <source>
        <dbReference type="Pfam" id="PF13649"/>
    </source>
</evidence>
<keyword evidence="3" id="KW-0949">S-adenosyl-L-methionine</keyword>
<dbReference type="Gene3D" id="3.40.50.150">
    <property type="entry name" value="Vaccinia Virus protein VP39"/>
    <property type="match status" value="1"/>
</dbReference>
<dbReference type="InterPro" id="IPR029063">
    <property type="entry name" value="SAM-dependent_MTases_sf"/>
</dbReference>
<dbReference type="SUPFAM" id="SSF53335">
    <property type="entry name" value="S-adenosyl-L-methionine-dependent methyltransferases"/>
    <property type="match status" value="1"/>
</dbReference>
<keyword evidence="2" id="KW-0808">Transferase</keyword>
<dbReference type="Proteomes" id="UP000605992">
    <property type="component" value="Unassembled WGS sequence"/>
</dbReference>
<dbReference type="AlphaFoldDB" id="A0A8J3V5B7"/>
<dbReference type="Pfam" id="PF13649">
    <property type="entry name" value="Methyltransf_25"/>
    <property type="match status" value="1"/>
</dbReference>
<dbReference type="EMBL" id="BOOR01000031">
    <property type="protein sequence ID" value="GII55842.1"/>
    <property type="molecule type" value="Genomic_DNA"/>
</dbReference>
<dbReference type="PANTHER" id="PTHR43464:SF19">
    <property type="entry name" value="UBIQUINONE BIOSYNTHESIS O-METHYLTRANSFERASE, MITOCHONDRIAL"/>
    <property type="match status" value="1"/>
</dbReference>
<reference evidence="5" key="1">
    <citation type="submission" date="2021-01" db="EMBL/GenBank/DDBJ databases">
        <title>Whole genome shotgun sequence of Planotetraspora thailandica NBRC 104271.</title>
        <authorList>
            <person name="Komaki H."/>
            <person name="Tamura T."/>
        </authorList>
    </citation>
    <scope>NUCLEOTIDE SEQUENCE</scope>
    <source>
        <strain evidence="5">NBRC 104271</strain>
    </source>
</reference>
<feature type="domain" description="Methyltransferase" evidence="4">
    <location>
        <begin position="25"/>
        <end position="122"/>
    </location>
</feature>
<name>A0A8J3V5B7_9ACTN</name>
<accession>A0A8J3V5B7</accession>
<dbReference type="GO" id="GO:0032259">
    <property type="term" value="P:methylation"/>
    <property type="evidence" value="ECO:0007669"/>
    <property type="project" value="UniProtKB-KW"/>
</dbReference>
<dbReference type="GO" id="GO:0008168">
    <property type="term" value="F:methyltransferase activity"/>
    <property type="evidence" value="ECO:0007669"/>
    <property type="project" value="UniProtKB-KW"/>
</dbReference>
<comment type="caution">
    <text evidence="5">The sequence shown here is derived from an EMBL/GenBank/DDBJ whole genome shotgun (WGS) entry which is preliminary data.</text>
</comment>
<dbReference type="RefSeq" id="WP_203946032.1">
    <property type="nucleotide sequence ID" value="NZ_BOOR01000031.1"/>
</dbReference>
<dbReference type="InterPro" id="IPR041698">
    <property type="entry name" value="Methyltransf_25"/>
</dbReference>
<evidence type="ECO:0000256" key="3">
    <source>
        <dbReference type="ARBA" id="ARBA00022691"/>
    </source>
</evidence>
<evidence type="ECO:0000256" key="1">
    <source>
        <dbReference type="ARBA" id="ARBA00022603"/>
    </source>
</evidence>
<sequence length="173" mass="18037">MTGSPPPERLVWAVETLDLSPSDRVLEIGCGRGVAVALVGERLAGGTVTGIDRSATAIGAAGVRNAMGPASGKVRLATTALEEADFGDGSFDKIFAVNVNLFWTRSPARELALLRRWLAPGGVVHLYWEPPGSRAAEIAEKVSAAAILHGFEAQALFGATTTGTRLVCVQITP</sequence>
<keyword evidence="1" id="KW-0489">Methyltransferase</keyword>
<keyword evidence="6" id="KW-1185">Reference proteome</keyword>
<evidence type="ECO:0000313" key="6">
    <source>
        <dbReference type="Proteomes" id="UP000605992"/>
    </source>
</evidence>
<organism evidence="5 6">
    <name type="scientific">Planotetraspora thailandica</name>
    <dbReference type="NCBI Taxonomy" id="487172"/>
    <lineage>
        <taxon>Bacteria</taxon>
        <taxon>Bacillati</taxon>
        <taxon>Actinomycetota</taxon>
        <taxon>Actinomycetes</taxon>
        <taxon>Streptosporangiales</taxon>
        <taxon>Streptosporangiaceae</taxon>
        <taxon>Planotetraspora</taxon>
    </lineage>
</organism>
<evidence type="ECO:0000256" key="2">
    <source>
        <dbReference type="ARBA" id="ARBA00022679"/>
    </source>
</evidence>
<evidence type="ECO:0000313" key="5">
    <source>
        <dbReference type="EMBL" id="GII55842.1"/>
    </source>
</evidence>
<dbReference type="PANTHER" id="PTHR43464">
    <property type="entry name" value="METHYLTRANSFERASE"/>
    <property type="match status" value="1"/>
</dbReference>